<dbReference type="EMBL" id="FZNX01000001">
    <property type="protein sequence ID" value="SNR37321.1"/>
    <property type="molecule type" value="Genomic_DNA"/>
</dbReference>
<dbReference type="OrthoDB" id="5735516at2"/>
<accession>A0A238VT15</accession>
<dbReference type="AlphaFoldDB" id="A0A238VT15"/>
<dbReference type="Proteomes" id="UP000198412">
    <property type="component" value="Unassembled WGS sequence"/>
</dbReference>
<dbReference type="Pfam" id="PF20420">
    <property type="entry name" value="DUF6702"/>
    <property type="match status" value="1"/>
</dbReference>
<proteinExistence type="predicted"/>
<organism evidence="1 2">
    <name type="scientific">Lutibacter flavus</name>
    <dbReference type="NCBI Taxonomy" id="691689"/>
    <lineage>
        <taxon>Bacteria</taxon>
        <taxon>Pseudomonadati</taxon>
        <taxon>Bacteroidota</taxon>
        <taxon>Flavobacteriia</taxon>
        <taxon>Flavobacteriales</taxon>
        <taxon>Flavobacteriaceae</taxon>
        <taxon>Lutibacter</taxon>
    </lineage>
</organism>
<dbReference type="RefSeq" id="WP_141107265.1">
    <property type="nucleotide sequence ID" value="NZ_FZNX01000001.1"/>
</dbReference>
<gene>
    <name evidence="1" type="ORF">SAMN04488111_0987</name>
</gene>
<sequence>MKKVKFIYLLLILPLFAFTMHKYYISLCEIEYVESQQAVQITLGMFIDDIEYTLNQDNNTELKIATKNEVSTIDEYFENYLNTHFKISINNKIQGYTYIGKEYDDDIVRFYLEITDIRKLNSIEVTNTSLIKYFDQQQNIIKIKANKKNKTYYLDKKTYKCLLKF</sequence>
<dbReference type="InterPro" id="IPR046525">
    <property type="entry name" value="DUF6702"/>
</dbReference>
<reference evidence="2" key="1">
    <citation type="submission" date="2017-06" db="EMBL/GenBank/DDBJ databases">
        <authorList>
            <person name="Varghese N."/>
            <person name="Submissions S."/>
        </authorList>
    </citation>
    <scope>NUCLEOTIDE SEQUENCE [LARGE SCALE GENOMIC DNA]</scope>
    <source>
        <strain evidence="2">DSM 27993</strain>
    </source>
</reference>
<name>A0A238VT15_9FLAO</name>
<keyword evidence="2" id="KW-1185">Reference proteome</keyword>
<evidence type="ECO:0008006" key="3">
    <source>
        <dbReference type="Google" id="ProtNLM"/>
    </source>
</evidence>
<evidence type="ECO:0000313" key="1">
    <source>
        <dbReference type="EMBL" id="SNR37321.1"/>
    </source>
</evidence>
<protein>
    <recommendedName>
        <fullName evidence="3">Peptidase E</fullName>
    </recommendedName>
</protein>
<evidence type="ECO:0000313" key="2">
    <source>
        <dbReference type="Proteomes" id="UP000198412"/>
    </source>
</evidence>